<evidence type="ECO:0008006" key="3">
    <source>
        <dbReference type="Google" id="ProtNLM"/>
    </source>
</evidence>
<dbReference type="Proteomes" id="UP000176997">
    <property type="component" value="Unassembled WGS sequence"/>
</dbReference>
<sequence>MIVLVIMLIITATAVSQYLPFQSRVEYENTVLDIALNIRQFQIFGVGTKQSQTGGAFSMGYGLHLHVNGDGAKPYKIVFYEDTDNDGSYDSGDSDDMACKATPTDDTCIKTLTFPSNEITKASLTNSSGIVTTFSVTNPGMIDITFKRPYLDAAIVGTLDSSGVSTQYYGASLCLDLPEGGQQLKITISRTGQLSAVPQTNTTSADCI</sequence>
<gene>
    <name evidence="1" type="ORF">A2675_03070</name>
</gene>
<proteinExistence type="predicted"/>
<dbReference type="EMBL" id="MHUS01000044">
    <property type="protein sequence ID" value="OHA79642.1"/>
    <property type="molecule type" value="Genomic_DNA"/>
</dbReference>
<reference evidence="1 2" key="1">
    <citation type="journal article" date="2016" name="Nat. Commun.">
        <title>Thousands of microbial genomes shed light on interconnected biogeochemical processes in an aquifer system.</title>
        <authorList>
            <person name="Anantharaman K."/>
            <person name="Brown C.T."/>
            <person name="Hug L.A."/>
            <person name="Sharon I."/>
            <person name="Castelle C.J."/>
            <person name="Probst A.J."/>
            <person name="Thomas B.C."/>
            <person name="Singh A."/>
            <person name="Wilkins M.J."/>
            <person name="Karaoz U."/>
            <person name="Brodie E.L."/>
            <person name="Williams K.H."/>
            <person name="Hubbard S.S."/>
            <person name="Banfield J.F."/>
        </authorList>
    </citation>
    <scope>NUCLEOTIDE SEQUENCE [LARGE SCALE GENOMIC DNA]</scope>
</reference>
<comment type="caution">
    <text evidence="1">The sequence shown here is derived from an EMBL/GenBank/DDBJ whole genome shotgun (WGS) entry which is preliminary data.</text>
</comment>
<evidence type="ECO:0000313" key="1">
    <source>
        <dbReference type="EMBL" id="OHA79642.1"/>
    </source>
</evidence>
<name>A0A1G2S4Z7_9BACT</name>
<organism evidence="1 2">
    <name type="scientific">Candidatus Yonathbacteria bacterium RIFCSPHIGHO2_01_FULL_51_10</name>
    <dbReference type="NCBI Taxonomy" id="1802723"/>
    <lineage>
        <taxon>Bacteria</taxon>
        <taxon>Candidatus Yonathiibacteriota</taxon>
    </lineage>
</organism>
<dbReference type="AlphaFoldDB" id="A0A1G2S4Z7"/>
<evidence type="ECO:0000313" key="2">
    <source>
        <dbReference type="Proteomes" id="UP000176997"/>
    </source>
</evidence>
<accession>A0A1G2S4Z7</accession>
<protein>
    <recommendedName>
        <fullName evidence="3">General secretion pathway GspH domain-containing protein</fullName>
    </recommendedName>
</protein>
<dbReference type="STRING" id="1802723.A2675_03070"/>